<comment type="subcellular location">
    <subcellularLocation>
        <location evidence="1">Membrane</location>
        <topology evidence="1">Multi-pass membrane protein</topology>
    </subcellularLocation>
</comment>
<dbReference type="RefSeq" id="WP_148368254.1">
    <property type="nucleotide sequence ID" value="NZ_VSKM01000001.1"/>
</dbReference>
<dbReference type="InterPro" id="IPR036259">
    <property type="entry name" value="MFS_trans_sf"/>
</dbReference>
<dbReference type="Gene3D" id="1.20.1250.20">
    <property type="entry name" value="MFS general substrate transporter like domains"/>
    <property type="match status" value="1"/>
</dbReference>
<accession>A0A8H2LFH1</accession>
<evidence type="ECO:0000256" key="2">
    <source>
        <dbReference type="ARBA" id="ARBA00022692"/>
    </source>
</evidence>
<keyword evidence="4 5" id="KW-0472">Membrane</keyword>
<feature type="transmembrane region" description="Helical" evidence="5">
    <location>
        <begin position="274"/>
        <end position="292"/>
    </location>
</feature>
<feature type="transmembrane region" description="Helical" evidence="5">
    <location>
        <begin position="141"/>
        <end position="160"/>
    </location>
</feature>
<dbReference type="PANTHER" id="PTHR23501:SF5">
    <property type="entry name" value="TRANSPORT PROTEIN"/>
    <property type="match status" value="1"/>
</dbReference>
<organism evidence="6 7">
    <name type="scientific">Bizionia saleffrena</name>
    <dbReference type="NCBI Taxonomy" id="291189"/>
    <lineage>
        <taxon>Bacteria</taxon>
        <taxon>Pseudomonadati</taxon>
        <taxon>Bacteroidota</taxon>
        <taxon>Flavobacteriia</taxon>
        <taxon>Flavobacteriales</taxon>
        <taxon>Flavobacteriaceae</taxon>
        <taxon>Bizionia</taxon>
    </lineage>
</organism>
<dbReference type="PANTHER" id="PTHR23501">
    <property type="entry name" value="MAJOR FACILITATOR SUPERFAMILY"/>
    <property type="match status" value="1"/>
</dbReference>
<evidence type="ECO:0000256" key="5">
    <source>
        <dbReference type="SAM" id="Phobius"/>
    </source>
</evidence>
<dbReference type="EMBL" id="VSKM01000001">
    <property type="protein sequence ID" value="TYB80363.1"/>
    <property type="molecule type" value="Genomic_DNA"/>
</dbReference>
<feature type="transmembrane region" description="Helical" evidence="5">
    <location>
        <begin position="374"/>
        <end position="391"/>
    </location>
</feature>
<proteinExistence type="predicted"/>
<feature type="transmembrane region" description="Helical" evidence="5">
    <location>
        <begin position="15"/>
        <end position="36"/>
    </location>
</feature>
<evidence type="ECO:0000256" key="1">
    <source>
        <dbReference type="ARBA" id="ARBA00004141"/>
    </source>
</evidence>
<feature type="transmembrane region" description="Helical" evidence="5">
    <location>
        <begin position="51"/>
        <end position="70"/>
    </location>
</feature>
<keyword evidence="2 5" id="KW-0812">Transmembrane</keyword>
<feature type="transmembrane region" description="Helical" evidence="5">
    <location>
        <begin position="104"/>
        <end position="129"/>
    </location>
</feature>
<evidence type="ECO:0000256" key="4">
    <source>
        <dbReference type="ARBA" id="ARBA00023136"/>
    </source>
</evidence>
<sequence length="537" mass="60434">MYNKGLFADWVPKQLAPVLIIIFLLPILVVSGVYTGNLSYMVSSLGTHNEWIVFANYAGVVGMGVSLPIIFRYKLRYHTKFLMVRTLVFLALANIMIGTTESNIVIVSSSFFIGFLKMFALIEFIMPTMAMISPDGNRAKFYAIFYPSAIVFPQLAGYLMTHFGFSTYWENANFLMAIVLLSLAALAVIFMHNKRYDKKMSLKSIDWTGMFLYTSVFLALAYLISFAKQQNYFRSDNIMLALGIMIVGSILYLINQQLKESPFVHFGFFKNYSVIHGSLMLLMLGFFLAGSSLQSKITIGVLGFNSVMDNSFNLWMIPGLVLAIIFSMLWLVKEKSLKIYILTGFSAFIFYYIFLYFLVSPGLSYDHLILPNMLRGFGMAILFIGVWLYALGNLKPDAMLGAAAVLIIVRTMIGPGLWSLAFNYIDGVWNLEAFTNMAGKMDASTMSHQTAMSYYKTIKLDALMISTKRIYGILVLLGGAVLVYVSFLNLEGLNKRGLVMLKKRLKRQDTEGYNREVQAIKTEEIEEEIKAVSAAAL</sequence>
<feature type="transmembrane region" description="Helical" evidence="5">
    <location>
        <begin position="237"/>
        <end position="254"/>
    </location>
</feature>
<feature type="transmembrane region" description="Helical" evidence="5">
    <location>
        <begin position="398"/>
        <end position="421"/>
    </location>
</feature>
<reference evidence="6 7" key="1">
    <citation type="submission" date="2019-08" db="EMBL/GenBank/DDBJ databases">
        <title>Genomes of Antarctic Bizionia species.</title>
        <authorList>
            <person name="Bowman J.P."/>
        </authorList>
    </citation>
    <scope>NUCLEOTIDE SEQUENCE [LARGE SCALE GENOMIC DNA]</scope>
    <source>
        <strain evidence="6 7">HFD</strain>
    </source>
</reference>
<feature type="transmembrane region" description="Helical" evidence="5">
    <location>
        <begin position="339"/>
        <end position="359"/>
    </location>
</feature>
<feature type="transmembrane region" description="Helical" evidence="5">
    <location>
        <begin position="312"/>
        <end position="332"/>
    </location>
</feature>
<feature type="transmembrane region" description="Helical" evidence="5">
    <location>
        <begin position="82"/>
        <end position="98"/>
    </location>
</feature>
<evidence type="ECO:0000313" key="7">
    <source>
        <dbReference type="Proteomes" id="UP000323324"/>
    </source>
</evidence>
<name>A0A8H2LFH1_9FLAO</name>
<keyword evidence="3 5" id="KW-1133">Transmembrane helix</keyword>
<comment type="caution">
    <text evidence="6">The sequence shown here is derived from an EMBL/GenBank/DDBJ whole genome shotgun (WGS) entry which is preliminary data.</text>
</comment>
<keyword evidence="7" id="KW-1185">Reference proteome</keyword>
<dbReference type="GO" id="GO:0005886">
    <property type="term" value="C:plasma membrane"/>
    <property type="evidence" value="ECO:0007669"/>
    <property type="project" value="TreeGrafter"/>
</dbReference>
<feature type="transmembrane region" description="Helical" evidence="5">
    <location>
        <begin position="204"/>
        <end position="225"/>
    </location>
</feature>
<dbReference type="Proteomes" id="UP000323324">
    <property type="component" value="Unassembled WGS sequence"/>
</dbReference>
<dbReference type="AlphaFoldDB" id="A0A8H2LFH1"/>
<gene>
    <name evidence="6" type="ORF">ES676_01470</name>
</gene>
<dbReference type="GO" id="GO:0022857">
    <property type="term" value="F:transmembrane transporter activity"/>
    <property type="evidence" value="ECO:0007669"/>
    <property type="project" value="TreeGrafter"/>
</dbReference>
<dbReference type="SUPFAM" id="SSF103473">
    <property type="entry name" value="MFS general substrate transporter"/>
    <property type="match status" value="1"/>
</dbReference>
<evidence type="ECO:0000256" key="3">
    <source>
        <dbReference type="ARBA" id="ARBA00022989"/>
    </source>
</evidence>
<protein>
    <recommendedName>
        <fullName evidence="8">MFS transporter</fullName>
    </recommendedName>
</protein>
<feature type="transmembrane region" description="Helical" evidence="5">
    <location>
        <begin position="470"/>
        <end position="490"/>
    </location>
</feature>
<feature type="transmembrane region" description="Helical" evidence="5">
    <location>
        <begin position="172"/>
        <end position="192"/>
    </location>
</feature>
<evidence type="ECO:0000313" key="6">
    <source>
        <dbReference type="EMBL" id="TYB80363.1"/>
    </source>
</evidence>
<evidence type="ECO:0008006" key="8">
    <source>
        <dbReference type="Google" id="ProtNLM"/>
    </source>
</evidence>